<evidence type="ECO:0000313" key="2">
    <source>
        <dbReference type="Proteomes" id="UP000308600"/>
    </source>
</evidence>
<protein>
    <submittedName>
        <fullName evidence="1">Uncharacterized protein</fullName>
    </submittedName>
</protein>
<evidence type="ECO:0000313" key="1">
    <source>
        <dbReference type="EMBL" id="TFK69511.1"/>
    </source>
</evidence>
<sequence>SDASTFEQADKFKDLVTRIHSTLVIIPSFQNTSTNSTSPDSGTTNAVGVNITESVIGVQHSPADHQKEVTYTAIPEAQDHSDGPNEDTLVVVGQARQKKRKRTKSAPQAANAGDTGPNINPPSEVEGSKKKRKKADAKQDAPNATVFDFSTAPNILDVCQDIPSCGTDTLRIAAPSPKTVLTISSGSVTITINAFYSDAHGGDFPAPPKPRNEVRSGNQSFTFK</sequence>
<accession>A0ACD3AVY8</accession>
<dbReference type="EMBL" id="ML208329">
    <property type="protein sequence ID" value="TFK69511.1"/>
    <property type="molecule type" value="Genomic_DNA"/>
</dbReference>
<keyword evidence="2" id="KW-1185">Reference proteome</keyword>
<organism evidence="1 2">
    <name type="scientific">Pluteus cervinus</name>
    <dbReference type="NCBI Taxonomy" id="181527"/>
    <lineage>
        <taxon>Eukaryota</taxon>
        <taxon>Fungi</taxon>
        <taxon>Dikarya</taxon>
        <taxon>Basidiomycota</taxon>
        <taxon>Agaricomycotina</taxon>
        <taxon>Agaricomycetes</taxon>
        <taxon>Agaricomycetidae</taxon>
        <taxon>Agaricales</taxon>
        <taxon>Pluteineae</taxon>
        <taxon>Pluteaceae</taxon>
        <taxon>Pluteus</taxon>
    </lineage>
</organism>
<reference evidence="1 2" key="1">
    <citation type="journal article" date="2019" name="Nat. Ecol. Evol.">
        <title>Megaphylogeny resolves global patterns of mushroom evolution.</title>
        <authorList>
            <person name="Varga T."/>
            <person name="Krizsan K."/>
            <person name="Foldi C."/>
            <person name="Dima B."/>
            <person name="Sanchez-Garcia M."/>
            <person name="Sanchez-Ramirez S."/>
            <person name="Szollosi G.J."/>
            <person name="Szarkandi J.G."/>
            <person name="Papp V."/>
            <person name="Albert L."/>
            <person name="Andreopoulos W."/>
            <person name="Angelini C."/>
            <person name="Antonin V."/>
            <person name="Barry K.W."/>
            <person name="Bougher N.L."/>
            <person name="Buchanan P."/>
            <person name="Buyck B."/>
            <person name="Bense V."/>
            <person name="Catcheside P."/>
            <person name="Chovatia M."/>
            <person name="Cooper J."/>
            <person name="Damon W."/>
            <person name="Desjardin D."/>
            <person name="Finy P."/>
            <person name="Geml J."/>
            <person name="Haridas S."/>
            <person name="Hughes K."/>
            <person name="Justo A."/>
            <person name="Karasinski D."/>
            <person name="Kautmanova I."/>
            <person name="Kiss B."/>
            <person name="Kocsube S."/>
            <person name="Kotiranta H."/>
            <person name="LaButti K.M."/>
            <person name="Lechner B.E."/>
            <person name="Liimatainen K."/>
            <person name="Lipzen A."/>
            <person name="Lukacs Z."/>
            <person name="Mihaltcheva S."/>
            <person name="Morgado L.N."/>
            <person name="Niskanen T."/>
            <person name="Noordeloos M.E."/>
            <person name="Ohm R.A."/>
            <person name="Ortiz-Santana B."/>
            <person name="Ovrebo C."/>
            <person name="Racz N."/>
            <person name="Riley R."/>
            <person name="Savchenko A."/>
            <person name="Shiryaev A."/>
            <person name="Soop K."/>
            <person name="Spirin V."/>
            <person name="Szebenyi C."/>
            <person name="Tomsovsky M."/>
            <person name="Tulloss R.E."/>
            <person name="Uehling J."/>
            <person name="Grigoriev I.V."/>
            <person name="Vagvolgyi C."/>
            <person name="Papp T."/>
            <person name="Martin F.M."/>
            <person name="Miettinen O."/>
            <person name="Hibbett D.S."/>
            <person name="Nagy L.G."/>
        </authorList>
    </citation>
    <scope>NUCLEOTIDE SEQUENCE [LARGE SCALE GENOMIC DNA]</scope>
    <source>
        <strain evidence="1 2">NL-1719</strain>
    </source>
</reference>
<proteinExistence type="predicted"/>
<dbReference type="Proteomes" id="UP000308600">
    <property type="component" value="Unassembled WGS sequence"/>
</dbReference>
<feature type="non-terminal residue" evidence="1">
    <location>
        <position position="1"/>
    </location>
</feature>
<name>A0ACD3AVY8_9AGAR</name>
<gene>
    <name evidence="1" type="ORF">BDN72DRAFT_796400</name>
</gene>